<evidence type="ECO:0000313" key="3">
    <source>
        <dbReference type="EMBL" id="QUO40242.1"/>
    </source>
</evidence>
<dbReference type="Proteomes" id="UP000595847">
    <property type="component" value="Chromosome"/>
</dbReference>
<sequence>MDVQAKQEAALSNDLQVITAEINAYKRVAGEAIFEIGRRLKKVRDAKTDSDCIEDRMLAQQRESTGGWIKWLEEHVDFDRTQAHRFIAVFEGLGDVGTYQHHGLRALYEIATLSPEDRERPHVIPSTGEVKTVDEMTVRELREVKAELKREREARQRAEESAQVLRDTLESIAEQPQPIREVRTGTEICHSSGSSR</sequence>
<reference evidence="3" key="2">
    <citation type="submission" date="2021-04" db="EMBL/GenBank/DDBJ databases">
        <title>Brevibacillus composti FJAT-54423, complete genome.</title>
        <authorList>
            <person name="Tang R."/>
        </authorList>
    </citation>
    <scope>NUCLEOTIDE SEQUENCE</scope>
    <source>
        <strain evidence="3">FJAT-54424</strain>
    </source>
</reference>
<protein>
    <recommendedName>
        <fullName evidence="6">DUF3102 domain-containing protein</fullName>
    </recommendedName>
</protein>
<evidence type="ECO:0000313" key="4">
    <source>
        <dbReference type="Proteomes" id="UP000595847"/>
    </source>
</evidence>
<dbReference type="Proteomes" id="UP000677234">
    <property type="component" value="Chromosome"/>
</dbReference>
<accession>A0A7T5EQ32</accession>
<dbReference type="EMBL" id="CP066308">
    <property type="protein sequence ID" value="QQE76645.1"/>
    <property type="molecule type" value="Genomic_DNA"/>
</dbReference>
<proteinExistence type="predicted"/>
<name>A0A7T5EQ32_9BACL</name>
<reference evidence="2 4" key="1">
    <citation type="submission" date="2020-12" db="EMBL/GenBank/DDBJ databases">
        <title>strain FJAT-54423T represents a novel species of the genus Brevibacillus.</title>
        <authorList>
            <person name="Tang R."/>
        </authorList>
    </citation>
    <scope>NUCLEOTIDE SEQUENCE [LARGE SCALE GENOMIC DNA]</scope>
    <source>
        <strain evidence="2 4">FJAT-54423</strain>
    </source>
</reference>
<gene>
    <name evidence="2" type="ORF">JD108_14730</name>
    <name evidence="3" type="ORF">KDJ56_14675</name>
</gene>
<organism evidence="2 4">
    <name type="scientific">Brevibacillus composti</name>
    <dbReference type="NCBI Taxonomy" id="2796470"/>
    <lineage>
        <taxon>Bacteria</taxon>
        <taxon>Bacillati</taxon>
        <taxon>Bacillota</taxon>
        <taxon>Bacilli</taxon>
        <taxon>Bacillales</taxon>
        <taxon>Paenibacillaceae</taxon>
        <taxon>Brevibacillus</taxon>
    </lineage>
</organism>
<evidence type="ECO:0000256" key="1">
    <source>
        <dbReference type="SAM" id="MobiDB-lite"/>
    </source>
</evidence>
<dbReference type="EMBL" id="CP073708">
    <property type="protein sequence ID" value="QUO40242.1"/>
    <property type="molecule type" value="Genomic_DNA"/>
</dbReference>
<dbReference type="AlphaFoldDB" id="A0A7T5EQ32"/>
<dbReference type="InterPro" id="IPR021451">
    <property type="entry name" value="DUF3102"/>
</dbReference>
<feature type="region of interest" description="Disordered" evidence="1">
    <location>
        <begin position="169"/>
        <end position="196"/>
    </location>
</feature>
<evidence type="ECO:0000313" key="2">
    <source>
        <dbReference type="EMBL" id="QQE76645.1"/>
    </source>
</evidence>
<evidence type="ECO:0008006" key="6">
    <source>
        <dbReference type="Google" id="ProtNLM"/>
    </source>
</evidence>
<keyword evidence="5" id="KW-1185">Reference proteome</keyword>
<evidence type="ECO:0000313" key="5">
    <source>
        <dbReference type="Proteomes" id="UP000677234"/>
    </source>
</evidence>
<dbReference type="Pfam" id="PF11300">
    <property type="entry name" value="DUF3102"/>
    <property type="match status" value="1"/>
</dbReference>
<dbReference type="KEGG" id="bcop:JD108_14730"/>
<dbReference type="RefSeq" id="WP_198830140.1">
    <property type="nucleotide sequence ID" value="NZ_CP073708.1"/>
</dbReference>